<keyword evidence="2" id="KW-1185">Reference proteome</keyword>
<evidence type="ECO:0000313" key="1">
    <source>
        <dbReference type="EMBL" id="QDH24363.1"/>
    </source>
</evidence>
<accession>A0A4Y6V300</accession>
<dbReference type="KEGG" id="ntn:D5366_02785"/>
<proteinExistence type="predicted"/>
<dbReference type="InterPro" id="IPR019613">
    <property type="entry name" value="DUF4198"/>
</dbReference>
<dbReference type="AlphaFoldDB" id="A0A4Y6V300"/>
<dbReference type="RefSeq" id="WP_141492202.1">
    <property type="nucleotide sequence ID" value="NZ_CP032485.1"/>
</dbReference>
<sequence>MRLISRLSLILFFLFVGAPPLLASSAFVVLERLGKPTIVMTEVSSDEAYNPSVLTRLSAYTPHGIPIALLHHEDTQHITLDKQPNAAAIIVQANFGFHARLPKDDHWTWQRKTLLKGATIGLQAIKESVNLYISSPLNLKAHGLHVEIIPLVDPLNLHRGDRLPLQVLLEGKPLPNVRVNENFLNSLSEVTKPTDNEGRTSAYIHADQVNVLQITYEQPLQHDPDADFIRYNSALTFHAAQ</sequence>
<gene>
    <name evidence="1" type="ORF">D5366_02785</name>
</gene>
<protein>
    <submittedName>
        <fullName evidence="1">DUF4198 domain-containing protein</fullName>
    </submittedName>
</protein>
<dbReference type="Pfam" id="PF10670">
    <property type="entry name" value="DUF4198"/>
    <property type="match status" value="1"/>
</dbReference>
<reference evidence="1 2" key="1">
    <citation type="submission" date="2018-09" db="EMBL/GenBank/DDBJ databases">
        <title>The complete genome sequence of Neokomagataea tanensis NBRC 106556(T).</title>
        <authorList>
            <person name="Chua K.-O."/>
            <person name="See-Too W.-S."/>
            <person name="Hong K.-W."/>
            <person name="Yin W.-F."/>
            <person name="Chan K.-G."/>
        </authorList>
    </citation>
    <scope>NUCLEOTIDE SEQUENCE [LARGE SCALE GENOMIC DNA]</scope>
    <source>
        <strain evidence="2">AH13 \ NBRC 106556</strain>
    </source>
</reference>
<name>A0A4Y6V300_9PROT</name>
<dbReference type="EMBL" id="CP032485">
    <property type="protein sequence ID" value="QDH24363.1"/>
    <property type="molecule type" value="Genomic_DNA"/>
</dbReference>
<organism evidence="1 2">
    <name type="scientific">Neokomagataea tanensis</name>
    <dbReference type="NCBI Taxonomy" id="661191"/>
    <lineage>
        <taxon>Bacteria</taxon>
        <taxon>Pseudomonadati</taxon>
        <taxon>Pseudomonadota</taxon>
        <taxon>Alphaproteobacteria</taxon>
        <taxon>Acetobacterales</taxon>
        <taxon>Acetobacteraceae</taxon>
        <taxon>Neokomagataea</taxon>
    </lineage>
</organism>
<evidence type="ECO:0000313" key="2">
    <source>
        <dbReference type="Proteomes" id="UP000317214"/>
    </source>
</evidence>
<dbReference type="OrthoDB" id="5368503at2"/>
<dbReference type="Proteomes" id="UP000317214">
    <property type="component" value="Chromosome"/>
</dbReference>